<dbReference type="Pfam" id="PF00589">
    <property type="entry name" value="Phage_integrase"/>
    <property type="match status" value="1"/>
</dbReference>
<dbReference type="PROSITE" id="PS51898">
    <property type="entry name" value="TYR_RECOMBINASE"/>
    <property type="match status" value="1"/>
</dbReference>
<keyword evidence="4" id="KW-1185">Reference proteome</keyword>
<evidence type="ECO:0000313" key="3">
    <source>
        <dbReference type="EMBL" id="SDE96111.1"/>
    </source>
</evidence>
<dbReference type="AlphaFoldDB" id="A0A1G7H6W3"/>
<gene>
    <name evidence="3" type="ORF">SAMN04488567_3103</name>
</gene>
<evidence type="ECO:0000256" key="1">
    <source>
        <dbReference type="ARBA" id="ARBA00023172"/>
    </source>
</evidence>
<feature type="non-terminal residue" evidence="3">
    <location>
        <position position="1"/>
    </location>
</feature>
<dbReference type="GO" id="GO:0015074">
    <property type="term" value="P:DNA integration"/>
    <property type="evidence" value="ECO:0007669"/>
    <property type="project" value="InterPro"/>
</dbReference>
<dbReference type="InterPro" id="IPR011010">
    <property type="entry name" value="DNA_brk_join_enz"/>
</dbReference>
<protein>
    <submittedName>
        <fullName evidence="3">Phage integrase family protein</fullName>
    </submittedName>
</protein>
<dbReference type="InterPro" id="IPR002104">
    <property type="entry name" value="Integrase_catalytic"/>
</dbReference>
<name>A0A1G7H6W3_9RHOB</name>
<dbReference type="Proteomes" id="UP000198922">
    <property type="component" value="Unassembled WGS sequence"/>
</dbReference>
<evidence type="ECO:0000313" key="4">
    <source>
        <dbReference type="Proteomes" id="UP000198922"/>
    </source>
</evidence>
<proteinExistence type="predicted"/>
<dbReference type="EMBL" id="FNAT01000005">
    <property type="protein sequence ID" value="SDE96111.1"/>
    <property type="molecule type" value="Genomic_DNA"/>
</dbReference>
<dbReference type="GO" id="GO:0003677">
    <property type="term" value="F:DNA binding"/>
    <property type="evidence" value="ECO:0007669"/>
    <property type="project" value="InterPro"/>
</dbReference>
<evidence type="ECO:0000259" key="2">
    <source>
        <dbReference type="PROSITE" id="PS51898"/>
    </source>
</evidence>
<dbReference type="InterPro" id="IPR013762">
    <property type="entry name" value="Integrase-like_cat_sf"/>
</dbReference>
<dbReference type="RefSeq" id="WP_165612611.1">
    <property type="nucleotide sequence ID" value="NZ_FNAT01000005.1"/>
</dbReference>
<keyword evidence="1" id="KW-0233">DNA recombination</keyword>
<dbReference type="GO" id="GO:0006310">
    <property type="term" value="P:DNA recombination"/>
    <property type="evidence" value="ECO:0007669"/>
    <property type="project" value="UniProtKB-KW"/>
</dbReference>
<sequence>RLRYRRLKTEDSGGVLIDIPIHPELQAVIDACPDQAFTFLETAGGKSRSPNGLGNKMRKWCDEAGLPKCTSHGLRRAIARRLAEAGAPPHEIMAVTGHRTLAEVMRYTQDVNRPALATDAITRLR</sequence>
<feature type="domain" description="Tyr recombinase" evidence="2">
    <location>
        <begin position="1"/>
        <end position="121"/>
    </location>
</feature>
<dbReference type="STRING" id="521013.SAMN04488567_3103"/>
<reference evidence="4" key="1">
    <citation type="submission" date="2016-10" db="EMBL/GenBank/DDBJ databases">
        <authorList>
            <person name="Varghese N."/>
            <person name="Submissions S."/>
        </authorList>
    </citation>
    <scope>NUCLEOTIDE SEQUENCE [LARGE SCALE GENOMIC DNA]</scope>
    <source>
        <strain evidence="4">DSM 21424</strain>
    </source>
</reference>
<dbReference type="SUPFAM" id="SSF56349">
    <property type="entry name" value="DNA breaking-rejoining enzymes"/>
    <property type="match status" value="1"/>
</dbReference>
<dbReference type="Gene3D" id="1.10.443.10">
    <property type="entry name" value="Intergrase catalytic core"/>
    <property type="match status" value="1"/>
</dbReference>
<accession>A0A1G7H6W3</accession>
<organism evidence="3 4">
    <name type="scientific">Limimaricola pyoseonensis</name>
    <dbReference type="NCBI Taxonomy" id="521013"/>
    <lineage>
        <taxon>Bacteria</taxon>
        <taxon>Pseudomonadati</taxon>
        <taxon>Pseudomonadota</taxon>
        <taxon>Alphaproteobacteria</taxon>
        <taxon>Rhodobacterales</taxon>
        <taxon>Paracoccaceae</taxon>
        <taxon>Limimaricola</taxon>
    </lineage>
</organism>